<gene>
    <name evidence="2" type="ORF">SAMN05421847_0091</name>
</gene>
<evidence type="ECO:0000313" key="3">
    <source>
        <dbReference type="Proteomes" id="UP000236738"/>
    </source>
</evidence>
<keyword evidence="1" id="KW-0472">Membrane</keyword>
<evidence type="ECO:0000256" key="1">
    <source>
        <dbReference type="SAM" id="Phobius"/>
    </source>
</evidence>
<protein>
    <submittedName>
        <fullName evidence="2">Uncharacterized protein</fullName>
    </submittedName>
</protein>
<organism evidence="2 3">
    <name type="scientific">Halpernia humi</name>
    <dbReference type="NCBI Taxonomy" id="493375"/>
    <lineage>
        <taxon>Bacteria</taxon>
        <taxon>Pseudomonadati</taxon>
        <taxon>Bacteroidota</taxon>
        <taxon>Flavobacteriia</taxon>
        <taxon>Flavobacteriales</taxon>
        <taxon>Weeksellaceae</taxon>
        <taxon>Chryseobacterium group</taxon>
        <taxon>Halpernia</taxon>
    </lineage>
</organism>
<dbReference type="EMBL" id="FNUS01000001">
    <property type="protein sequence ID" value="SEF47674.1"/>
    <property type="molecule type" value="Genomic_DNA"/>
</dbReference>
<dbReference type="Proteomes" id="UP000236738">
    <property type="component" value="Unassembled WGS sequence"/>
</dbReference>
<dbReference type="AlphaFoldDB" id="A0A1H5SB86"/>
<feature type="transmembrane region" description="Helical" evidence="1">
    <location>
        <begin position="6"/>
        <end position="22"/>
    </location>
</feature>
<name>A0A1H5SB86_9FLAO</name>
<accession>A0A1H5SB86</accession>
<keyword evidence="1" id="KW-0812">Transmembrane</keyword>
<keyword evidence="3" id="KW-1185">Reference proteome</keyword>
<dbReference type="OrthoDB" id="1265145at2"/>
<proteinExistence type="predicted"/>
<reference evidence="3" key="1">
    <citation type="submission" date="2016-10" db="EMBL/GenBank/DDBJ databases">
        <authorList>
            <person name="Varghese N."/>
            <person name="Submissions S."/>
        </authorList>
    </citation>
    <scope>NUCLEOTIDE SEQUENCE [LARGE SCALE GENOMIC DNA]</scope>
    <source>
        <strain evidence="3">DSM 21580</strain>
    </source>
</reference>
<evidence type="ECO:0000313" key="2">
    <source>
        <dbReference type="EMBL" id="SEF47674.1"/>
    </source>
</evidence>
<dbReference type="RefSeq" id="WP_103912157.1">
    <property type="nucleotide sequence ID" value="NZ_FNUS01000001.1"/>
</dbReference>
<sequence>MFKDILSLILAIIIISYVWKIIKNLFFTSLMKNFQQKNPQNDTTVKNPQGSNINQKVHWDAETVDFEEVKEPKDQS</sequence>
<keyword evidence="1" id="KW-1133">Transmembrane helix</keyword>